<keyword evidence="3" id="KW-1185">Reference proteome</keyword>
<evidence type="ECO:0000313" key="3">
    <source>
        <dbReference type="Proteomes" id="UP000293360"/>
    </source>
</evidence>
<evidence type="ECO:0000256" key="1">
    <source>
        <dbReference type="SAM" id="MobiDB-lite"/>
    </source>
</evidence>
<evidence type="ECO:0000313" key="2">
    <source>
        <dbReference type="EMBL" id="RYO95016.1"/>
    </source>
</evidence>
<sequence>MPPMTPPPKAFDEPGSGVPTISEAPDITDVELEDEVGSEFVEVDAVAGADEDVRVDAPVNSVGLKNSETADGSAPLRDR</sequence>
<feature type="region of interest" description="Disordered" evidence="1">
    <location>
        <begin position="59"/>
        <end position="79"/>
    </location>
</feature>
<comment type="caution">
    <text evidence="2">The sequence shown here is derived from an EMBL/GenBank/DDBJ whole genome shotgun (WGS) entry which is preliminary data.</text>
</comment>
<dbReference type="Proteomes" id="UP000293360">
    <property type="component" value="Unassembled WGS sequence"/>
</dbReference>
<feature type="region of interest" description="Disordered" evidence="1">
    <location>
        <begin position="1"/>
        <end position="23"/>
    </location>
</feature>
<gene>
    <name evidence="2" type="ORF">DL764_007758</name>
</gene>
<dbReference type="OrthoDB" id="4707837at2759"/>
<dbReference type="EMBL" id="QJNU01000558">
    <property type="protein sequence ID" value="RYO95016.1"/>
    <property type="molecule type" value="Genomic_DNA"/>
</dbReference>
<proteinExistence type="predicted"/>
<name>A0A4Q4T2P2_9PEZI</name>
<protein>
    <submittedName>
        <fullName evidence="2">Uncharacterized protein</fullName>
    </submittedName>
</protein>
<accession>A0A4Q4T2P2</accession>
<reference evidence="2 3" key="1">
    <citation type="submission" date="2018-06" db="EMBL/GenBank/DDBJ databases">
        <title>Complete Genomes of Monosporascus.</title>
        <authorList>
            <person name="Robinson A.J."/>
            <person name="Natvig D.O."/>
        </authorList>
    </citation>
    <scope>NUCLEOTIDE SEQUENCE [LARGE SCALE GENOMIC DNA]</scope>
    <source>
        <strain evidence="2 3">CBS 110550</strain>
    </source>
</reference>
<organism evidence="2 3">
    <name type="scientific">Monosporascus ibericus</name>
    <dbReference type="NCBI Taxonomy" id="155417"/>
    <lineage>
        <taxon>Eukaryota</taxon>
        <taxon>Fungi</taxon>
        <taxon>Dikarya</taxon>
        <taxon>Ascomycota</taxon>
        <taxon>Pezizomycotina</taxon>
        <taxon>Sordariomycetes</taxon>
        <taxon>Xylariomycetidae</taxon>
        <taxon>Xylariales</taxon>
        <taxon>Xylariales incertae sedis</taxon>
        <taxon>Monosporascus</taxon>
    </lineage>
</organism>
<dbReference type="AlphaFoldDB" id="A0A4Q4T2P2"/>